<gene>
    <name evidence="1" type="ORF">DSL72_008067</name>
</gene>
<evidence type="ECO:0000313" key="2">
    <source>
        <dbReference type="Proteomes" id="UP000672032"/>
    </source>
</evidence>
<keyword evidence="2" id="KW-1185">Reference proteome</keyword>
<dbReference type="EMBL" id="CP063409">
    <property type="protein sequence ID" value="QSZ35200.1"/>
    <property type="molecule type" value="Genomic_DNA"/>
</dbReference>
<sequence>MEDPFQKEYGIEWSREEDELVIWMVAILAKVEALSAKKRGAPSPTHLPAGRWRAIVEFLGRMEILHWELNVRYHLSWHAKKRFCGLVAGFALEQTTLPAMPLFIPLEMVPPGWPDHNPKKIKVNITATGSERRIAGDVEIWNKLEGKVEEYRAACIGESKEYRSSLVKDLPTFKDNPSKYNHVQRLWDYRIGFSYDATDDTFLDPFMKIRLPVPFGSVMEQKGPGYQIEQLREVFCPRPSENPPNFDGAVKWDKFCGYWIYPDGVFYDLSIRKFINTAGGGFKLSDNEDGSDNR</sequence>
<proteinExistence type="predicted"/>
<dbReference type="AlphaFoldDB" id="A0A8A3PJE6"/>
<organism evidence="1 2">
    <name type="scientific">Monilinia vaccinii-corymbosi</name>
    <dbReference type="NCBI Taxonomy" id="61207"/>
    <lineage>
        <taxon>Eukaryota</taxon>
        <taxon>Fungi</taxon>
        <taxon>Dikarya</taxon>
        <taxon>Ascomycota</taxon>
        <taxon>Pezizomycotina</taxon>
        <taxon>Leotiomycetes</taxon>
        <taxon>Helotiales</taxon>
        <taxon>Sclerotiniaceae</taxon>
        <taxon>Monilinia</taxon>
    </lineage>
</organism>
<dbReference type="Proteomes" id="UP000672032">
    <property type="component" value="Chromosome 5"/>
</dbReference>
<accession>A0A8A3PJE6</accession>
<name>A0A8A3PJE6_9HELO</name>
<protein>
    <submittedName>
        <fullName evidence="1">Uncharacterized protein</fullName>
    </submittedName>
</protein>
<evidence type="ECO:0000313" key="1">
    <source>
        <dbReference type="EMBL" id="QSZ35200.1"/>
    </source>
</evidence>
<reference evidence="1" key="1">
    <citation type="submission" date="2020-10" db="EMBL/GenBank/DDBJ databases">
        <title>Genome Sequence of Monilinia vaccinii-corymbosi Sheds Light on Mummy Berry Disease Infection of Blueberry and Mating Type.</title>
        <authorList>
            <person name="Yow A.G."/>
            <person name="Zhang Y."/>
            <person name="Bansal K."/>
            <person name="Eacker S.M."/>
            <person name="Sullivan S."/>
            <person name="Liachko I."/>
            <person name="Cubeta M.A."/>
            <person name="Rollins J.A."/>
            <person name="Ashrafi H."/>
        </authorList>
    </citation>
    <scope>NUCLEOTIDE SEQUENCE</scope>
    <source>
        <strain evidence="1">RL-1</strain>
    </source>
</reference>